<feature type="region of interest" description="Disordered" evidence="1">
    <location>
        <begin position="128"/>
        <end position="300"/>
    </location>
</feature>
<proteinExistence type="predicted"/>
<dbReference type="EMBL" id="LT882687">
    <property type="protein sequence ID" value="SMY29530.1"/>
    <property type="molecule type" value="Genomic_DNA"/>
</dbReference>
<organism evidence="2 3">
    <name type="scientific">Zymoseptoria tritici ST99CH_1A5</name>
    <dbReference type="NCBI Taxonomy" id="1276529"/>
    <lineage>
        <taxon>Eukaryota</taxon>
        <taxon>Fungi</taxon>
        <taxon>Dikarya</taxon>
        <taxon>Ascomycota</taxon>
        <taxon>Pezizomycotina</taxon>
        <taxon>Dothideomycetes</taxon>
        <taxon>Dothideomycetidae</taxon>
        <taxon>Mycosphaerellales</taxon>
        <taxon>Mycosphaerellaceae</taxon>
        <taxon>Zymoseptoria</taxon>
    </lineage>
</organism>
<evidence type="ECO:0000313" key="3">
    <source>
        <dbReference type="Proteomes" id="UP000215453"/>
    </source>
</evidence>
<feature type="compositionally biased region" description="Low complexity" evidence="1">
    <location>
        <begin position="128"/>
        <end position="137"/>
    </location>
</feature>
<feature type="compositionally biased region" description="Low complexity" evidence="1">
    <location>
        <begin position="223"/>
        <end position="246"/>
    </location>
</feature>
<gene>
    <name evidence="2" type="ORF">ZT1A5_G10979</name>
</gene>
<feature type="compositionally biased region" description="Polar residues" evidence="1">
    <location>
        <begin position="266"/>
        <end position="278"/>
    </location>
</feature>
<evidence type="ECO:0000313" key="2">
    <source>
        <dbReference type="EMBL" id="SMY29530.1"/>
    </source>
</evidence>
<name>A0A1Y6M1D2_ZYMTR</name>
<reference evidence="2 3" key="1">
    <citation type="submission" date="2016-10" db="EMBL/GenBank/DDBJ databases">
        <authorList>
            <person name="Varghese N."/>
        </authorList>
    </citation>
    <scope>NUCLEOTIDE SEQUENCE [LARGE SCALE GENOMIC DNA]</scope>
</reference>
<sequence>MAIEPNRTKAFEVIVKQIDVLAEKKRPNTKPAQLKFVQGLIAKYDLLIATAAGKVTDDGKKPARKDVVTPDPEKLRDLFMAYCARSEEGLSGNDVFLLGSAALPDNALRKINFTRGRKSAAARKVVNAATTASATTSKHGPKAPGPEATGVEATVASADGEGEDATTSLVKPESQLADALPRQKTTIHIKKQREVDQRKLATPPLPTPSDLATSPDSSTLQAVPTLPVVSTPPSTSTPQLTFTSPTASASPQIETPPKRQLEDPTPEQSPSKRPNNGKQRAVEPSTGPAPPSRTFRSYPWNAPIIDDPDTRMDNVYRHIENAIWILFKHYQMDANGSMALPPANPSHSLEILYELAIGRAGQSWASNAKERFIAGDLQAFFFQSVLGAGVYKEIFSKPVPWKTPRQILEHDEFYTAAASELYDYYAVNERTSLAGIIFNAGANMIRRGGAPQDGEKGFHEHVVDPLASRISLGLFTILRELFQPQIDSPRPTDDLEKDRTAWTRAGDLLTVSCKEALMLRGLYETVPVDVDITWVQPGTRFHIPTMKSEWGWRPGHPGVEEPFEVTMSLMPRVTSEPGQQWDKKGSCWLKAKVGIRPLNKVPPTKKGEGIPMEA</sequence>
<feature type="compositionally biased region" description="Polar residues" evidence="1">
    <location>
        <begin position="210"/>
        <end position="222"/>
    </location>
</feature>
<dbReference type="AlphaFoldDB" id="A0A1Y6M1D2"/>
<dbReference type="Proteomes" id="UP000215453">
    <property type="component" value="Chromosome 12"/>
</dbReference>
<evidence type="ECO:0000256" key="1">
    <source>
        <dbReference type="SAM" id="MobiDB-lite"/>
    </source>
</evidence>
<accession>A0A1Y6M1D2</accession>
<protein>
    <submittedName>
        <fullName evidence="2">Uncharacterized protein</fullName>
    </submittedName>
</protein>